<reference evidence="1 2" key="1">
    <citation type="submission" date="2021-06" db="EMBL/GenBank/DDBJ databases">
        <authorList>
            <person name="Palmer J.M."/>
        </authorList>
    </citation>
    <scope>NUCLEOTIDE SEQUENCE [LARGE SCALE GENOMIC DNA]</scope>
    <source>
        <strain evidence="1 2">CL_MEX2019</strain>
        <tissue evidence="1">Muscle</tissue>
    </source>
</reference>
<name>A0ABU7CRJ7_9TELE</name>
<sequence>MFVHMHVCETEIKSRVRVTEDLGPSDISPACNPLQVSSCFNNSQSGHCSLPSPRSHHNAVISRVTLQHTTLFHVLSCFFFPLVSFSEQYSHVKPPLHLSSQSHTKRSLSV</sequence>
<comment type="caution">
    <text evidence="1">The sequence shown here is derived from an EMBL/GenBank/DDBJ whole genome shotgun (WGS) entry which is preliminary data.</text>
</comment>
<organism evidence="1 2">
    <name type="scientific">Characodon lateralis</name>
    <dbReference type="NCBI Taxonomy" id="208331"/>
    <lineage>
        <taxon>Eukaryota</taxon>
        <taxon>Metazoa</taxon>
        <taxon>Chordata</taxon>
        <taxon>Craniata</taxon>
        <taxon>Vertebrata</taxon>
        <taxon>Euteleostomi</taxon>
        <taxon>Actinopterygii</taxon>
        <taxon>Neopterygii</taxon>
        <taxon>Teleostei</taxon>
        <taxon>Neoteleostei</taxon>
        <taxon>Acanthomorphata</taxon>
        <taxon>Ovalentaria</taxon>
        <taxon>Atherinomorphae</taxon>
        <taxon>Cyprinodontiformes</taxon>
        <taxon>Goodeidae</taxon>
        <taxon>Characodon</taxon>
    </lineage>
</organism>
<protein>
    <submittedName>
        <fullName evidence="1">Uncharacterized protein</fullName>
    </submittedName>
</protein>
<dbReference type="Proteomes" id="UP001352852">
    <property type="component" value="Unassembled WGS sequence"/>
</dbReference>
<evidence type="ECO:0000313" key="1">
    <source>
        <dbReference type="EMBL" id="MED6264084.1"/>
    </source>
</evidence>
<dbReference type="EMBL" id="JAHUTJ010000716">
    <property type="protein sequence ID" value="MED6264084.1"/>
    <property type="molecule type" value="Genomic_DNA"/>
</dbReference>
<gene>
    <name evidence="1" type="ORF">CHARACLAT_011004</name>
</gene>
<proteinExistence type="predicted"/>
<accession>A0ABU7CRJ7</accession>
<keyword evidence="2" id="KW-1185">Reference proteome</keyword>
<evidence type="ECO:0000313" key="2">
    <source>
        <dbReference type="Proteomes" id="UP001352852"/>
    </source>
</evidence>